<keyword evidence="5" id="KW-1185">Reference proteome</keyword>
<protein>
    <recommendedName>
        <fullName evidence="6">LPXTG-motif cell wall anchor domain-containing protein</fullName>
    </recommendedName>
</protein>
<gene>
    <name evidence="4" type="ORF">SAMN04489737_1702</name>
</gene>
<keyword evidence="2" id="KW-0472">Membrane</keyword>
<accession>A0A1H2LNH9</accession>
<sequence>MKNFKKGAAFGVAFAVAGLGLAAPAFAAEDATPTKPSCDTLPISERILCLKGDPNVQKLVGDPFEKENKFIEKQQAEMNDLIEKIASESFEKLPIEDQNKLLNSVQNKSDAIAEVKKAVAENKKAIAEAQRKAKRNAKFEDYKKDPNVQEATENLSLGIEGKETLKSRLDRYKKDPNVQEATKDLRRGIKGEETLKSRLDRYKKDPNVLEATEGLAEYLKDGSAKTDSKKEITPAMKLTPAKKAEEAKKGELAKTGVAVGALAGIAALSTLGGAVTLRRRNH</sequence>
<evidence type="ECO:0000313" key="4">
    <source>
        <dbReference type="EMBL" id="SDU82315.1"/>
    </source>
</evidence>
<reference evidence="5" key="1">
    <citation type="submission" date="2016-10" db="EMBL/GenBank/DDBJ databases">
        <authorList>
            <person name="Varghese N."/>
            <person name="Submissions S."/>
        </authorList>
    </citation>
    <scope>NUCLEOTIDE SEQUENCE [LARGE SCALE GENOMIC DNA]</scope>
    <source>
        <strain evidence="5">DSM 10002</strain>
    </source>
</reference>
<dbReference type="Proteomes" id="UP000214355">
    <property type="component" value="Chromosome I"/>
</dbReference>
<feature type="chain" id="PRO_5009279515" description="LPXTG-motif cell wall anchor domain-containing protein" evidence="3">
    <location>
        <begin position="28"/>
        <end position="282"/>
    </location>
</feature>
<keyword evidence="2" id="KW-1133">Transmembrane helix</keyword>
<feature type="transmembrane region" description="Helical" evidence="2">
    <location>
        <begin position="257"/>
        <end position="277"/>
    </location>
</feature>
<proteinExistence type="predicted"/>
<name>A0A1H2LNH9_9ACTO</name>
<dbReference type="EMBL" id="LT629804">
    <property type="protein sequence ID" value="SDU82315.1"/>
    <property type="molecule type" value="Genomic_DNA"/>
</dbReference>
<evidence type="ECO:0000256" key="3">
    <source>
        <dbReference type="SAM" id="SignalP"/>
    </source>
</evidence>
<evidence type="ECO:0000256" key="2">
    <source>
        <dbReference type="SAM" id="Phobius"/>
    </source>
</evidence>
<dbReference type="AlphaFoldDB" id="A0A1H2LNH9"/>
<feature type="coiled-coil region" evidence="1">
    <location>
        <begin position="71"/>
        <end position="137"/>
    </location>
</feature>
<organism evidence="4 5">
    <name type="scientific">Arcanobacterium phocae</name>
    <dbReference type="NCBI Taxonomy" id="131112"/>
    <lineage>
        <taxon>Bacteria</taxon>
        <taxon>Bacillati</taxon>
        <taxon>Actinomycetota</taxon>
        <taxon>Actinomycetes</taxon>
        <taxon>Actinomycetales</taxon>
        <taxon>Actinomycetaceae</taxon>
        <taxon>Arcanobacterium</taxon>
    </lineage>
</organism>
<keyword evidence="3" id="KW-0732">Signal</keyword>
<dbReference type="GeneID" id="65345425"/>
<keyword evidence="1" id="KW-0175">Coiled coil</keyword>
<feature type="signal peptide" evidence="3">
    <location>
        <begin position="1"/>
        <end position="27"/>
    </location>
</feature>
<dbReference type="RefSeq" id="WP_091282206.1">
    <property type="nucleotide sequence ID" value="NZ_LT629804.1"/>
</dbReference>
<evidence type="ECO:0000313" key="5">
    <source>
        <dbReference type="Proteomes" id="UP000214355"/>
    </source>
</evidence>
<keyword evidence="2" id="KW-0812">Transmembrane</keyword>
<evidence type="ECO:0000256" key="1">
    <source>
        <dbReference type="SAM" id="Coils"/>
    </source>
</evidence>
<evidence type="ECO:0008006" key="6">
    <source>
        <dbReference type="Google" id="ProtNLM"/>
    </source>
</evidence>